<dbReference type="EMBL" id="JAHRIO010072942">
    <property type="protein sequence ID" value="MEQ2182745.1"/>
    <property type="molecule type" value="Genomic_DNA"/>
</dbReference>
<organism evidence="2 3">
    <name type="scientific">Goodea atripinnis</name>
    <dbReference type="NCBI Taxonomy" id="208336"/>
    <lineage>
        <taxon>Eukaryota</taxon>
        <taxon>Metazoa</taxon>
        <taxon>Chordata</taxon>
        <taxon>Craniata</taxon>
        <taxon>Vertebrata</taxon>
        <taxon>Euteleostomi</taxon>
        <taxon>Actinopterygii</taxon>
        <taxon>Neopterygii</taxon>
        <taxon>Teleostei</taxon>
        <taxon>Neoteleostei</taxon>
        <taxon>Acanthomorphata</taxon>
        <taxon>Ovalentaria</taxon>
        <taxon>Atherinomorphae</taxon>
        <taxon>Cyprinodontiformes</taxon>
        <taxon>Goodeidae</taxon>
        <taxon>Goodea</taxon>
    </lineage>
</organism>
<feature type="region of interest" description="Disordered" evidence="1">
    <location>
        <begin position="72"/>
        <end position="102"/>
    </location>
</feature>
<feature type="compositionally biased region" description="Polar residues" evidence="1">
    <location>
        <begin position="72"/>
        <end position="90"/>
    </location>
</feature>
<name>A0ABV0PGX8_9TELE</name>
<comment type="caution">
    <text evidence="2">The sequence shown here is derived from an EMBL/GenBank/DDBJ whole genome shotgun (WGS) entry which is preliminary data.</text>
</comment>
<reference evidence="2 3" key="1">
    <citation type="submission" date="2021-06" db="EMBL/GenBank/DDBJ databases">
        <authorList>
            <person name="Palmer J.M."/>
        </authorList>
    </citation>
    <scope>NUCLEOTIDE SEQUENCE [LARGE SCALE GENOMIC DNA]</scope>
    <source>
        <strain evidence="2 3">GA_2019</strain>
        <tissue evidence="2">Muscle</tissue>
    </source>
</reference>
<protein>
    <submittedName>
        <fullName evidence="2">Uncharacterized protein</fullName>
    </submittedName>
</protein>
<proteinExistence type="predicted"/>
<accession>A0ABV0PGX8</accession>
<gene>
    <name evidence="2" type="ORF">GOODEAATRI_025381</name>
</gene>
<keyword evidence="3" id="KW-1185">Reference proteome</keyword>
<evidence type="ECO:0000256" key="1">
    <source>
        <dbReference type="SAM" id="MobiDB-lite"/>
    </source>
</evidence>
<dbReference type="Proteomes" id="UP001476798">
    <property type="component" value="Unassembled WGS sequence"/>
</dbReference>
<sequence length="102" mass="11682">MCRLRITNLYEIESCFNTCWMQQQINCLPLSIITSLLINKKKTIKKLIHSFIFYTTSSIVGHREAGAYLQQSTGERQGTPWTGHQSITGQHTNNHAHTHSHT</sequence>
<evidence type="ECO:0000313" key="3">
    <source>
        <dbReference type="Proteomes" id="UP001476798"/>
    </source>
</evidence>
<evidence type="ECO:0000313" key="2">
    <source>
        <dbReference type="EMBL" id="MEQ2182745.1"/>
    </source>
</evidence>